<evidence type="ECO:0000256" key="1">
    <source>
        <dbReference type="ARBA" id="ARBA00022729"/>
    </source>
</evidence>
<keyword evidence="4" id="KW-1185">Reference proteome</keyword>
<comment type="caution">
    <text evidence="3">The sequence shown here is derived from an EMBL/GenBank/DDBJ whole genome shotgun (WGS) entry which is preliminary data.</text>
</comment>
<evidence type="ECO:0008006" key="5">
    <source>
        <dbReference type="Google" id="ProtNLM"/>
    </source>
</evidence>
<evidence type="ECO:0000313" key="4">
    <source>
        <dbReference type="Proteomes" id="UP000249590"/>
    </source>
</evidence>
<feature type="chain" id="PRO_5032274781" description="TRAP-type C4-dicarboxylate transport system substrate-binding protein" evidence="2">
    <location>
        <begin position="27"/>
        <end position="332"/>
    </location>
</feature>
<dbReference type="RefSeq" id="WP_111343986.1">
    <property type="nucleotide sequence ID" value="NZ_JAIWKD010000001.1"/>
</dbReference>
<dbReference type="AlphaFoldDB" id="A0A8B2P780"/>
<proteinExistence type="predicted"/>
<reference evidence="3 4" key="1">
    <citation type="submission" date="2018-05" db="EMBL/GenBank/DDBJ databases">
        <title>Acuticoccus sediminis sp. nov., isolated from deep-sea sediment of Indian Ocean.</title>
        <authorList>
            <person name="Liu X."/>
            <person name="Lai Q."/>
            <person name="Du Y."/>
            <person name="Sun F."/>
            <person name="Zhang X."/>
            <person name="Wang S."/>
            <person name="Shao Z."/>
        </authorList>
    </citation>
    <scope>NUCLEOTIDE SEQUENCE [LARGE SCALE GENOMIC DNA]</scope>
    <source>
        <strain evidence="3 4">PTG4-2</strain>
    </source>
</reference>
<dbReference type="Proteomes" id="UP000249590">
    <property type="component" value="Unassembled WGS sequence"/>
</dbReference>
<dbReference type="OrthoDB" id="9783941at2"/>
<accession>A0A8B2P780</accession>
<dbReference type="InterPro" id="IPR038404">
    <property type="entry name" value="TRAP_DctP_sf"/>
</dbReference>
<dbReference type="CDD" id="cd13602">
    <property type="entry name" value="PBP2_TRAP_BpDctp6_7"/>
    <property type="match status" value="1"/>
</dbReference>
<keyword evidence="1 2" id="KW-0732">Signal</keyword>
<dbReference type="GO" id="GO:0055085">
    <property type="term" value="P:transmembrane transport"/>
    <property type="evidence" value="ECO:0007669"/>
    <property type="project" value="InterPro"/>
</dbReference>
<dbReference type="Gene3D" id="3.40.190.170">
    <property type="entry name" value="Bacterial extracellular solute-binding protein, family 7"/>
    <property type="match status" value="1"/>
</dbReference>
<evidence type="ECO:0000256" key="2">
    <source>
        <dbReference type="SAM" id="SignalP"/>
    </source>
</evidence>
<name>A0A8B2P780_9HYPH</name>
<organism evidence="3 4">
    <name type="scientific">Acuticoccus sediminis</name>
    <dbReference type="NCBI Taxonomy" id="2184697"/>
    <lineage>
        <taxon>Bacteria</taxon>
        <taxon>Pseudomonadati</taxon>
        <taxon>Pseudomonadota</taxon>
        <taxon>Alphaproteobacteria</taxon>
        <taxon>Hyphomicrobiales</taxon>
        <taxon>Amorphaceae</taxon>
        <taxon>Acuticoccus</taxon>
    </lineage>
</organism>
<feature type="signal peptide" evidence="2">
    <location>
        <begin position="1"/>
        <end position="26"/>
    </location>
</feature>
<evidence type="ECO:0000313" key="3">
    <source>
        <dbReference type="EMBL" id="RAI04469.1"/>
    </source>
</evidence>
<gene>
    <name evidence="3" type="ORF">DLJ53_02560</name>
</gene>
<dbReference type="InterPro" id="IPR018389">
    <property type="entry name" value="DctP_fam"/>
</dbReference>
<dbReference type="EMBL" id="QHHQ01000001">
    <property type="protein sequence ID" value="RAI04469.1"/>
    <property type="molecule type" value="Genomic_DNA"/>
</dbReference>
<dbReference type="NCBIfam" id="NF037995">
    <property type="entry name" value="TRAP_S1"/>
    <property type="match status" value="1"/>
</dbReference>
<sequence length="332" mass="36212">MKLSGTRTIAAALGVAVLAAAVPASAATTWLMASGYPEENFHTKNIRMFIDEVEDKSGGELTIDLQPNDSLIKLDSIKRAVQSGQIPIGEIRLGVYGNEDPMYILAGLPFIAPTYEAAWELKDAQKPYFDKLFDEAGMKVLFYSPWPGQGFYTKFPVNGPDDFAGVKLRIYSTSTQEMGELLGFQATILPFAEIPQAFSTGLIEALFTSPQTGIDIQAWDNTDYYTDVGALYSKNAVIVSKAAFDALDEATQTVILEAAKTAEKRAWEMSEATTTEQKGILKEHGMTVTEAPESLVEKMTEIGGKMLVTWKESASPEAVEAVTPFFKSKGLE</sequence>
<dbReference type="PANTHER" id="PTHR33376:SF4">
    <property type="entry name" value="SIALIC ACID-BINDING PERIPLASMIC PROTEIN SIAP"/>
    <property type="match status" value="1"/>
</dbReference>
<protein>
    <recommendedName>
        <fullName evidence="5">TRAP-type C4-dicarboxylate transport system substrate-binding protein</fullName>
    </recommendedName>
</protein>
<dbReference type="Pfam" id="PF03480">
    <property type="entry name" value="DctP"/>
    <property type="match status" value="1"/>
</dbReference>
<dbReference type="PANTHER" id="PTHR33376">
    <property type="match status" value="1"/>
</dbReference>